<reference evidence="2" key="1">
    <citation type="thesis" date="2021" institute="BYU ScholarsArchive" country="Provo, UT, USA">
        <title>Applications of and Algorithms for Genome Assembly and Genomic Analyses with an Emphasis on Marine Teleosts.</title>
        <authorList>
            <person name="Pickett B.D."/>
        </authorList>
    </citation>
    <scope>NUCLEOTIDE SEQUENCE</scope>
    <source>
        <strain evidence="2">HI-2016</strain>
    </source>
</reference>
<evidence type="ECO:0000256" key="1">
    <source>
        <dbReference type="SAM" id="MobiDB-lite"/>
    </source>
</evidence>
<feature type="compositionally biased region" description="Polar residues" evidence="1">
    <location>
        <begin position="61"/>
        <end position="71"/>
    </location>
</feature>
<feature type="compositionally biased region" description="Basic and acidic residues" evidence="1">
    <location>
        <begin position="44"/>
        <end position="60"/>
    </location>
</feature>
<feature type="compositionally biased region" description="Polar residues" evidence="1">
    <location>
        <begin position="33"/>
        <end position="43"/>
    </location>
</feature>
<name>A0A8T2MYA4_9TELE</name>
<sequence>MEGVDVSGSSKQTLIGDYGKHDSSAGQELIIHSSEQQPSIHTLQQREKEDRSSLNRDRVSSEFSFHKSPSPSLHRHCGKDGGNSSRKK</sequence>
<proteinExistence type="predicted"/>
<feature type="region of interest" description="Disordered" evidence="1">
    <location>
        <begin position="1"/>
        <end position="88"/>
    </location>
</feature>
<evidence type="ECO:0000313" key="3">
    <source>
        <dbReference type="Proteomes" id="UP000824540"/>
    </source>
</evidence>
<protein>
    <submittedName>
        <fullName evidence="2">Uncharacterized protein</fullName>
    </submittedName>
</protein>
<evidence type="ECO:0000313" key="2">
    <source>
        <dbReference type="EMBL" id="KAG9333299.1"/>
    </source>
</evidence>
<dbReference type="Proteomes" id="UP000824540">
    <property type="component" value="Unassembled WGS sequence"/>
</dbReference>
<accession>A0A8T2MYA4</accession>
<organism evidence="2 3">
    <name type="scientific">Albula glossodonta</name>
    <name type="common">roundjaw bonefish</name>
    <dbReference type="NCBI Taxonomy" id="121402"/>
    <lineage>
        <taxon>Eukaryota</taxon>
        <taxon>Metazoa</taxon>
        <taxon>Chordata</taxon>
        <taxon>Craniata</taxon>
        <taxon>Vertebrata</taxon>
        <taxon>Euteleostomi</taxon>
        <taxon>Actinopterygii</taxon>
        <taxon>Neopterygii</taxon>
        <taxon>Teleostei</taxon>
        <taxon>Albuliformes</taxon>
        <taxon>Albulidae</taxon>
        <taxon>Albula</taxon>
    </lineage>
</organism>
<keyword evidence="3" id="KW-1185">Reference proteome</keyword>
<dbReference type="EMBL" id="JAFBMS010000207">
    <property type="protein sequence ID" value="KAG9333299.1"/>
    <property type="molecule type" value="Genomic_DNA"/>
</dbReference>
<gene>
    <name evidence="2" type="ORF">JZ751_012886</name>
</gene>
<comment type="caution">
    <text evidence="2">The sequence shown here is derived from an EMBL/GenBank/DDBJ whole genome shotgun (WGS) entry which is preliminary data.</text>
</comment>
<dbReference type="AlphaFoldDB" id="A0A8T2MYA4"/>